<dbReference type="AlphaFoldDB" id="A0AAN6U337"/>
<sequence length="329" mass="35235">MASRIPHLLEPYLALPDEAAFLVLTGVLGASTNWLVLRHLYSLLKPSSPSHTSPARAAALPPPPPPQPSPSVTATEHNGNQDDVAVLLVSFLRDYAFWRENLSRLGVDLEAAARRGKFGYMDGLGWLFSSPSALTSSGQGQQQQQARGQGGGGWKRTLTSPAPGDISRVVMEGVEQLQRSNSNSITSPTGKDSELKGKKVVLVIDGLDLVLAASDPNAGAAAGQATALALKEMLMDLRETTHAAIITLAADDPLIKEQETTLEKQHAWFTLSLAHEADTMLSLRLLDTGAAKDVSGVIRITHKDGRARDHEYLYHVGGDGGVRVFERGQ</sequence>
<gene>
    <name evidence="4" type="ORF">N657DRAFT_352293</name>
</gene>
<dbReference type="GO" id="GO:0002098">
    <property type="term" value="P:tRNA wobble uridine modification"/>
    <property type="evidence" value="ECO:0007669"/>
    <property type="project" value="InterPro"/>
</dbReference>
<name>A0AAN6U337_9PEZI</name>
<dbReference type="Proteomes" id="UP001302602">
    <property type="component" value="Unassembled WGS sequence"/>
</dbReference>
<feature type="compositionally biased region" description="Low complexity" evidence="3">
    <location>
        <begin position="138"/>
        <end position="147"/>
    </location>
</feature>
<dbReference type="InterPro" id="IPR018627">
    <property type="entry name" value="ELP6"/>
</dbReference>
<evidence type="ECO:0000256" key="1">
    <source>
        <dbReference type="ARBA" id="ARBA00005043"/>
    </source>
</evidence>
<evidence type="ECO:0000256" key="2">
    <source>
        <dbReference type="ARBA" id="ARBA00008837"/>
    </source>
</evidence>
<feature type="region of interest" description="Disordered" evidence="3">
    <location>
        <begin position="133"/>
        <end position="165"/>
    </location>
</feature>
<proteinExistence type="inferred from homology"/>
<protein>
    <submittedName>
        <fullName evidence="4">Uncharacterized protein</fullName>
    </submittedName>
</protein>
<feature type="region of interest" description="Disordered" evidence="3">
    <location>
        <begin position="51"/>
        <end position="77"/>
    </location>
</feature>
<dbReference type="PANTHER" id="PTHR16184:SF6">
    <property type="entry name" value="ELONGATOR COMPLEX PROTEIN 6"/>
    <property type="match status" value="1"/>
</dbReference>
<comment type="similarity">
    <text evidence="2">Belongs to the ELP6 family.</text>
</comment>
<reference evidence="4" key="2">
    <citation type="submission" date="2023-05" db="EMBL/GenBank/DDBJ databases">
        <authorList>
            <consortium name="Lawrence Berkeley National Laboratory"/>
            <person name="Steindorff A."/>
            <person name="Hensen N."/>
            <person name="Bonometti L."/>
            <person name="Westerberg I."/>
            <person name="Brannstrom I.O."/>
            <person name="Guillou S."/>
            <person name="Cros-Aarteil S."/>
            <person name="Calhoun S."/>
            <person name="Haridas S."/>
            <person name="Kuo A."/>
            <person name="Mondo S."/>
            <person name="Pangilinan J."/>
            <person name="Riley R."/>
            <person name="Labutti K."/>
            <person name="Andreopoulos B."/>
            <person name="Lipzen A."/>
            <person name="Chen C."/>
            <person name="Yanf M."/>
            <person name="Daum C."/>
            <person name="Ng V."/>
            <person name="Clum A."/>
            <person name="Ohm R."/>
            <person name="Martin F."/>
            <person name="Silar P."/>
            <person name="Natvig D."/>
            <person name="Lalanne C."/>
            <person name="Gautier V."/>
            <person name="Ament-Velasquez S.L."/>
            <person name="Kruys A."/>
            <person name="Hutchinson M.I."/>
            <person name="Powell A.J."/>
            <person name="Barry K."/>
            <person name="Miller A.N."/>
            <person name="Grigoriev I.V."/>
            <person name="Debuchy R."/>
            <person name="Gladieux P."/>
            <person name="Thoren M.H."/>
            <person name="Johannesson H."/>
        </authorList>
    </citation>
    <scope>NUCLEOTIDE SEQUENCE</scope>
    <source>
        <strain evidence="4">CBS 731.68</strain>
    </source>
</reference>
<dbReference type="EMBL" id="MU853226">
    <property type="protein sequence ID" value="KAK4125080.1"/>
    <property type="molecule type" value="Genomic_DNA"/>
</dbReference>
<organism evidence="4 5">
    <name type="scientific">Parathielavia appendiculata</name>
    <dbReference type="NCBI Taxonomy" id="2587402"/>
    <lineage>
        <taxon>Eukaryota</taxon>
        <taxon>Fungi</taxon>
        <taxon>Dikarya</taxon>
        <taxon>Ascomycota</taxon>
        <taxon>Pezizomycotina</taxon>
        <taxon>Sordariomycetes</taxon>
        <taxon>Sordariomycetidae</taxon>
        <taxon>Sordariales</taxon>
        <taxon>Chaetomiaceae</taxon>
        <taxon>Parathielavia</taxon>
    </lineage>
</organism>
<reference evidence="4" key="1">
    <citation type="journal article" date="2023" name="Mol. Phylogenet. Evol.">
        <title>Genome-scale phylogeny and comparative genomics of the fungal order Sordariales.</title>
        <authorList>
            <person name="Hensen N."/>
            <person name="Bonometti L."/>
            <person name="Westerberg I."/>
            <person name="Brannstrom I.O."/>
            <person name="Guillou S."/>
            <person name="Cros-Aarteil S."/>
            <person name="Calhoun S."/>
            <person name="Haridas S."/>
            <person name="Kuo A."/>
            <person name="Mondo S."/>
            <person name="Pangilinan J."/>
            <person name="Riley R."/>
            <person name="LaButti K."/>
            <person name="Andreopoulos B."/>
            <person name="Lipzen A."/>
            <person name="Chen C."/>
            <person name="Yan M."/>
            <person name="Daum C."/>
            <person name="Ng V."/>
            <person name="Clum A."/>
            <person name="Steindorff A."/>
            <person name="Ohm R.A."/>
            <person name="Martin F."/>
            <person name="Silar P."/>
            <person name="Natvig D.O."/>
            <person name="Lalanne C."/>
            <person name="Gautier V."/>
            <person name="Ament-Velasquez S.L."/>
            <person name="Kruys A."/>
            <person name="Hutchinson M.I."/>
            <person name="Powell A.J."/>
            <person name="Barry K."/>
            <person name="Miller A.N."/>
            <person name="Grigoriev I.V."/>
            <person name="Debuchy R."/>
            <person name="Gladieux P."/>
            <person name="Hiltunen Thoren M."/>
            <person name="Johannesson H."/>
        </authorList>
    </citation>
    <scope>NUCLEOTIDE SEQUENCE</scope>
    <source>
        <strain evidence="4">CBS 731.68</strain>
    </source>
</reference>
<dbReference type="Gene3D" id="3.40.50.300">
    <property type="entry name" value="P-loop containing nucleotide triphosphate hydrolases"/>
    <property type="match status" value="1"/>
</dbReference>
<dbReference type="RefSeq" id="XP_062648851.1">
    <property type="nucleotide sequence ID" value="XM_062786930.1"/>
</dbReference>
<comment type="caution">
    <text evidence="4">The sequence shown here is derived from an EMBL/GenBank/DDBJ whole genome shotgun (WGS) entry which is preliminary data.</text>
</comment>
<dbReference type="GO" id="GO:0033588">
    <property type="term" value="C:elongator holoenzyme complex"/>
    <property type="evidence" value="ECO:0007669"/>
    <property type="project" value="InterPro"/>
</dbReference>
<dbReference type="PANTHER" id="PTHR16184">
    <property type="entry name" value="ELONGATOR COMPLEX PROTEIN 6"/>
    <property type="match status" value="1"/>
</dbReference>
<evidence type="ECO:0000313" key="4">
    <source>
        <dbReference type="EMBL" id="KAK4125080.1"/>
    </source>
</evidence>
<keyword evidence="5" id="KW-1185">Reference proteome</keyword>
<accession>A0AAN6U337</accession>
<feature type="compositionally biased region" description="Pro residues" evidence="3">
    <location>
        <begin position="60"/>
        <end position="69"/>
    </location>
</feature>
<comment type="pathway">
    <text evidence="1">tRNA modification; 5-methoxycarbonylmethyl-2-thiouridine-tRNA biosynthesis.</text>
</comment>
<dbReference type="GeneID" id="87823700"/>
<evidence type="ECO:0000256" key="3">
    <source>
        <dbReference type="SAM" id="MobiDB-lite"/>
    </source>
</evidence>
<dbReference type="InterPro" id="IPR027417">
    <property type="entry name" value="P-loop_NTPase"/>
</dbReference>
<evidence type="ECO:0000313" key="5">
    <source>
        <dbReference type="Proteomes" id="UP001302602"/>
    </source>
</evidence>